<dbReference type="GO" id="GO:0003677">
    <property type="term" value="F:DNA binding"/>
    <property type="evidence" value="ECO:0007669"/>
    <property type="project" value="UniProtKB-KW"/>
</dbReference>
<feature type="domain" description="HTH marR-type" evidence="2">
    <location>
        <begin position="1"/>
        <end position="140"/>
    </location>
</feature>
<comment type="caution">
    <text evidence="3">The sequence shown here is derived from an EMBL/GenBank/DDBJ whole genome shotgun (WGS) entry which is preliminary data.</text>
</comment>
<evidence type="ECO:0000256" key="1">
    <source>
        <dbReference type="ARBA" id="ARBA00023125"/>
    </source>
</evidence>
<sequence>MSSSMDGLQMMEYEIAVFIRRAEAARIAYLNYKDFDRSIYLLLFHLHEHGPQGIKTLAESYQLDISTASRQTTSLESKGYVVRTTDPKDARVSLLQITPLGLDQLLQMRQARQDFYQHLLTDWSEEERLMFGELLHKFNRTAEQYRSGN</sequence>
<dbReference type="GO" id="GO:0003700">
    <property type="term" value="F:DNA-binding transcription factor activity"/>
    <property type="evidence" value="ECO:0007669"/>
    <property type="project" value="InterPro"/>
</dbReference>
<dbReference type="RefSeq" id="WP_065851128.1">
    <property type="nucleotide sequence ID" value="NZ_LYPC01000011.1"/>
</dbReference>
<dbReference type="SMART" id="SM00347">
    <property type="entry name" value="HTH_MARR"/>
    <property type="match status" value="1"/>
</dbReference>
<dbReference type="PROSITE" id="PS50995">
    <property type="entry name" value="HTH_MARR_2"/>
    <property type="match status" value="1"/>
</dbReference>
<evidence type="ECO:0000313" key="3">
    <source>
        <dbReference type="EMBL" id="OCT16356.1"/>
    </source>
</evidence>
<dbReference type="InterPro" id="IPR036388">
    <property type="entry name" value="WH-like_DNA-bd_sf"/>
</dbReference>
<evidence type="ECO:0000259" key="2">
    <source>
        <dbReference type="PROSITE" id="PS50995"/>
    </source>
</evidence>
<keyword evidence="1" id="KW-0238">DNA-binding</keyword>
<keyword evidence="4" id="KW-1185">Reference proteome</keyword>
<dbReference type="InterPro" id="IPR036390">
    <property type="entry name" value="WH_DNA-bd_sf"/>
</dbReference>
<dbReference type="Gene3D" id="1.10.10.10">
    <property type="entry name" value="Winged helix-like DNA-binding domain superfamily/Winged helix DNA-binding domain"/>
    <property type="match status" value="1"/>
</dbReference>
<dbReference type="EMBL" id="LYPC01000011">
    <property type="protein sequence ID" value="OCT16356.1"/>
    <property type="molecule type" value="Genomic_DNA"/>
</dbReference>
<dbReference type="AlphaFoldDB" id="A0A1C1A728"/>
<name>A0A1C1A728_9BACL</name>
<dbReference type="InterPro" id="IPR000835">
    <property type="entry name" value="HTH_MarR-typ"/>
</dbReference>
<dbReference type="SUPFAM" id="SSF46785">
    <property type="entry name" value="Winged helix' DNA-binding domain"/>
    <property type="match status" value="1"/>
</dbReference>
<dbReference type="Pfam" id="PF01047">
    <property type="entry name" value="MarR"/>
    <property type="match status" value="1"/>
</dbReference>
<dbReference type="Proteomes" id="UP000093309">
    <property type="component" value="Unassembled WGS sequence"/>
</dbReference>
<dbReference type="PANTHER" id="PTHR33164">
    <property type="entry name" value="TRANSCRIPTIONAL REGULATOR, MARR FAMILY"/>
    <property type="match status" value="1"/>
</dbReference>
<organism evidence="3 4">
    <name type="scientific">Paenibacillus pectinilyticus</name>
    <dbReference type="NCBI Taxonomy" id="512399"/>
    <lineage>
        <taxon>Bacteria</taxon>
        <taxon>Bacillati</taxon>
        <taxon>Bacillota</taxon>
        <taxon>Bacilli</taxon>
        <taxon>Bacillales</taxon>
        <taxon>Paenibacillaceae</taxon>
        <taxon>Paenibacillus</taxon>
    </lineage>
</organism>
<proteinExistence type="predicted"/>
<reference evidence="4" key="1">
    <citation type="submission" date="2016-05" db="EMBL/GenBank/DDBJ databases">
        <title>Paenibacillus oryzae. sp. nov., isolated from the rice root.</title>
        <authorList>
            <person name="Zhang J."/>
            <person name="Zhang X."/>
        </authorList>
    </citation>
    <scope>NUCLEOTIDE SEQUENCE [LARGE SCALE GENOMIC DNA]</scope>
    <source>
        <strain evidence="4">KCTC13222</strain>
    </source>
</reference>
<accession>A0A1C1A728</accession>
<dbReference type="GO" id="GO:0006950">
    <property type="term" value="P:response to stress"/>
    <property type="evidence" value="ECO:0007669"/>
    <property type="project" value="TreeGrafter"/>
</dbReference>
<protein>
    <submittedName>
        <fullName evidence="3">MarR family transcriptional regulator</fullName>
    </submittedName>
</protein>
<evidence type="ECO:0000313" key="4">
    <source>
        <dbReference type="Proteomes" id="UP000093309"/>
    </source>
</evidence>
<dbReference type="PRINTS" id="PR00598">
    <property type="entry name" value="HTHMARR"/>
</dbReference>
<dbReference type="STRING" id="512399.A8709_02690"/>
<dbReference type="PANTHER" id="PTHR33164:SF57">
    <property type="entry name" value="MARR-FAMILY TRANSCRIPTIONAL REGULATOR"/>
    <property type="match status" value="1"/>
</dbReference>
<dbReference type="InterPro" id="IPR039422">
    <property type="entry name" value="MarR/SlyA-like"/>
</dbReference>
<gene>
    <name evidence="3" type="ORF">A8709_02690</name>
</gene>